<evidence type="ECO:0000256" key="3">
    <source>
        <dbReference type="ARBA" id="ARBA00022827"/>
    </source>
</evidence>
<gene>
    <name evidence="7" type="ORF">JFY56_00355</name>
</gene>
<dbReference type="SUPFAM" id="SSF51905">
    <property type="entry name" value="FAD/NAD(P)-binding domain"/>
    <property type="match status" value="1"/>
</dbReference>
<evidence type="ECO:0000313" key="8">
    <source>
        <dbReference type="Proteomes" id="UP000669060"/>
    </source>
</evidence>
<keyword evidence="5" id="KW-0520">NAD</keyword>
<dbReference type="PRINTS" id="PR00411">
    <property type="entry name" value="PNDRDTASEI"/>
</dbReference>
<reference evidence="7 8" key="1">
    <citation type="submission" date="2020-12" db="EMBL/GenBank/DDBJ databases">
        <title>Pseudomonas schmalbachii sp. nov. isolated from millipede gut.</title>
        <authorList>
            <person name="Shelomi M."/>
        </authorList>
    </citation>
    <scope>NUCLEOTIDE SEQUENCE [LARGE SCALE GENOMIC DNA]</scope>
    <source>
        <strain evidence="7 8">Milli4</strain>
    </source>
</reference>
<dbReference type="EMBL" id="JAELYA010000001">
    <property type="protein sequence ID" value="MBO3273674.1"/>
    <property type="molecule type" value="Genomic_DNA"/>
</dbReference>
<dbReference type="InterPro" id="IPR036188">
    <property type="entry name" value="FAD/NAD-bd_sf"/>
</dbReference>
<dbReference type="InterPro" id="IPR045024">
    <property type="entry name" value="NDH-2"/>
</dbReference>
<dbReference type="Gene3D" id="3.50.50.100">
    <property type="match status" value="1"/>
</dbReference>
<dbReference type="RefSeq" id="WP_208311507.1">
    <property type="nucleotide sequence ID" value="NZ_JAELYA010000001.1"/>
</dbReference>
<proteinExistence type="inferred from homology"/>
<dbReference type="PANTHER" id="PTHR43706">
    <property type="entry name" value="NADH DEHYDROGENASE"/>
    <property type="match status" value="1"/>
</dbReference>
<comment type="similarity">
    <text evidence="1">Belongs to the NADH dehydrogenase family.</text>
</comment>
<keyword evidence="2" id="KW-0285">Flavoprotein</keyword>
<dbReference type="PANTHER" id="PTHR43706:SF45">
    <property type="entry name" value="NADH DEHYDROGENASE-LIKE PROTEIN RV1812C"/>
    <property type="match status" value="1"/>
</dbReference>
<sequence length="400" mass="42714">MKQEILIVGGGFAGVWSALSAMRLLDLHGRTDIAVTLLAPKPELHIRPRFYEPNVHTMSAPLRDLFGAVGINFVQGVAERIDSHGQQVTYRDNSGEEASLVYDRLVLATGSQLFRPPLAGVVEHAFDVDGIEEATRLERHIEGLAQQPESAARNTVVVAGGGFTGIETATEMPARLRAVLGDDAPIRVIVVDRAERIGAALGDGIRPAIVEASRELGIEWRLGTSVASVNAGGVELADGERIEANTVIWTVGFRASGLTEQIAAPRDGQGRLQVDPYLKVSGQPDIFAAGDTARAATDDRGNFTVMSCQHAIALGRYAGNNAAADLIGVAPTVYSQPKYVTCLDLGSWGAVFTEGWDRQVKLIGAEAKELKRQINTQWIYPPVADREVALAAADPANPVA</sequence>
<comment type="caution">
    <text evidence="7">The sequence shown here is derived from an EMBL/GenBank/DDBJ whole genome shotgun (WGS) entry which is preliminary data.</text>
</comment>
<keyword evidence="3" id="KW-0274">FAD</keyword>
<evidence type="ECO:0000256" key="5">
    <source>
        <dbReference type="ARBA" id="ARBA00023027"/>
    </source>
</evidence>
<organism evidence="7 8">
    <name type="scientific">Pseudomonas schmalbachii</name>
    <dbReference type="NCBI Taxonomy" id="2816993"/>
    <lineage>
        <taxon>Bacteria</taxon>
        <taxon>Pseudomonadati</taxon>
        <taxon>Pseudomonadota</taxon>
        <taxon>Gammaproteobacteria</taxon>
        <taxon>Pseudomonadales</taxon>
        <taxon>Pseudomonadaceae</taxon>
        <taxon>Pseudomonas</taxon>
    </lineage>
</organism>
<dbReference type="Proteomes" id="UP000669060">
    <property type="component" value="Unassembled WGS sequence"/>
</dbReference>
<keyword evidence="4" id="KW-0560">Oxidoreductase</keyword>
<evidence type="ECO:0000313" key="7">
    <source>
        <dbReference type="EMBL" id="MBO3273674.1"/>
    </source>
</evidence>
<name>A0ABS3TM60_9PSED</name>
<evidence type="ECO:0000259" key="6">
    <source>
        <dbReference type="Pfam" id="PF07992"/>
    </source>
</evidence>
<evidence type="ECO:0000256" key="2">
    <source>
        <dbReference type="ARBA" id="ARBA00022630"/>
    </source>
</evidence>
<dbReference type="PRINTS" id="PR00368">
    <property type="entry name" value="FADPNR"/>
</dbReference>
<feature type="domain" description="FAD/NAD(P)-binding" evidence="6">
    <location>
        <begin position="4"/>
        <end position="313"/>
    </location>
</feature>
<evidence type="ECO:0000256" key="4">
    <source>
        <dbReference type="ARBA" id="ARBA00023002"/>
    </source>
</evidence>
<evidence type="ECO:0000256" key="1">
    <source>
        <dbReference type="ARBA" id="ARBA00005272"/>
    </source>
</evidence>
<dbReference type="Pfam" id="PF07992">
    <property type="entry name" value="Pyr_redox_2"/>
    <property type="match status" value="1"/>
</dbReference>
<keyword evidence="8" id="KW-1185">Reference proteome</keyword>
<accession>A0ABS3TM60</accession>
<dbReference type="InterPro" id="IPR023753">
    <property type="entry name" value="FAD/NAD-binding_dom"/>
</dbReference>
<protein>
    <submittedName>
        <fullName evidence="7">NAD(P)/FAD-dependent oxidoreductase</fullName>
    </submittedName>
</protein>